<dbReference type="OrthoDB" id="7055905at2"/>
<evidence type="ECO:0000256" key="4">
    <source>
        <dbReference type="ARBA" id="ARBA00022833"/>
    </source>
</evidence>
<feature type="domain" description="Peptidase M20 dimerisation" evidence="6">
    <location>
        <begin position="222"/>
        <end position="329"/>
    </location>
</feature>
<protein>
    <submittedName>
        <fullName evidence="7">Peptidase M20</fullName>
    </submittedName>
</protein>
<proteinExistence type="predicted"/>
<dbReference type="Pfam" id="PF07687">
    <property type="entry name" value="M20_dimer"/>
    <property type="match status" value="1"/>
</dbReference>
<dbReference type="Proteomes" id="UP000002218">
    <property type="component" value="Chromosome"/>
</dbReference>
<dbReference type="GO" id="GO:0046872">
    <property type="term" value="F:metal ion binding"/>
    <property type="evidence" value="ECO:0007669"/>
    <property type="project" value="UniProtKB-KW"/>
</dbReference>
<dbReference type="PROSITE" id="PS00758">
    <property type="entry name" value="ARGE_DAPE_CPG2_1"/>
    <property type="match status" value="1"/>
</dbReference>
<evidence type="ECO:0000313" key="8">
    <source>
        <dbReference type="Proteomes" id="UP000002218"/>
    </source>
</evidence>
<keyword evidence="2" id="KW-0479">Metal-binding</keyword>
<dbReference type="InterPro" id="IPR011650">
    <property type="entry name" value="Peptidase_M20_dimer"/>
</dbReference>
<evidence type="ECO:0000256" key="2">
    <source>
        <dbReference type="ARBA" id="ARBA00022723"/>
    </source>
</evidence>
<organism evidence="7 8">
    <name type="scientific">Nakamurella multipartita (strain ATCC 700099 / DSM 44233 / CIP 104796 / JCM 9543 / NBRC 105858 / Y-104)</name>
    <name type="common">Microsphaera multipartita</name>
    <dbReference type="NCBI Taxonomy" id="479431"/>
    <lineage>
        <taxon>Bacteria</taxon>
        <taxon>Bacillati</taxon>
        <taxon>Actinomycetota</taxon>
        <taxon>Actinomycetes</taxon>
        <taxon>Nakamurellales</taxon>
        <taxon>Nakamurellaceae</taxon>
        <taxon>Nakamurella</taxon>
    </lineage>
</organism>
<dbReference type="STRING" id="479431.Namu_2318"/>
<dbReference type="InterPro" id="IPR036264">
    <property type="entry name" value="Bact_exopeptidase_dim_dom"/>
</dbReference>
<keyword evidence="8" id="KW-1185">Reference proteome</keyword>
<accession>C8XKD2</accession>
<reference evidence="7 8" key="2">
    <citation type="journal article" date="2010" name="Stand. Genomic Sci.">
        <title>Complete genome sequence of Nakamurella multipartita type strain (Y-104).</title>
        <authorList>
            <person name="Tice H."/>
            <person name="Mayilraj S."/>
            <person name="Sims D."/>
            <person name="Lapidus A."/>
            <person name="Nolan M."/>
            <person name="Lucas S."/>
            <person name="Glavina Del Rio T."/>
            <person name="Copeland A."/>
            <person name="Cheng J.F."/>
            <person name="Meincke L."/>
            <person name="Bruce D."/>
            <person name="Goodwin L."/>
            <person name="Pitluck S."/>
            <person name="Ivanova N."/>
            <person name="Mavromatis K."/>
            <person name="Ovchinnikova G."/>
            <person name="Pati A."/>
            <person name="Chen A."/>
            <person name="Palaniappan K."/>
            <person name="Land M."/>
            <person name="Hauser L."/>
            <person name="Chang Y.J."/>
            <person name="Jeffries C.D."/>
            <person name="Detter J.C."/>
            <person name="Brettin T."/>
            <person name="Rohde M."/>
            <person name="Goker M."/>
            <person name="Bristow J."/>
            <person name="Eisen J.A."/>
            <person name="Markowitz V."/>
            <person name="Hugenholtz P."/>
            <person name="Kyrpides N.C."/>
            <person name="Klenk H.P."/>
            <person name="Chen F."/>
        </authorList>
    </citation>
    <scope>NUCLEOTIDE SEQUENCE [LARGE SCALE GENOMIC DNA]</scope>
    <source>
        <strain evidence="8">ATCC 700099 / DSM 44233 / CIP 104796 / JCM 9543 / NBRC 105858 / Y-104</strain>
    </source>
</reference>
<feature type="compositionally biased region" description="Gly residues" evidence="5">
    <location>
        <begin position="41"/>
        <end position="51"/>
    </location>
</feature>
<dbReference type="HOGENOM" id="CLU_021802_2_2_11"/>
<name>C8XKD2_NAKMY</name>
<feature type="region of interest" description="Disordered" evidence="5">
    <location>
        <begin position="27"/>
        <end position="54"/>
    </location>
</feature>
<sequence>MNGPDEFDPLAVVELAARLVRLRTVHDGRAGGDQGGDHGGNHGGNHGGTHGGDVERPAVELVAALMRDFGWSVSVVEVAAGRHSAIGVIDGAIEGAGPGRTLMFEGHVDVVTEGDPDSWSFEPYVGDIVPGPGAEQELILRGRGSADMKAGVAAMLHAARAVELGGFTGRIVVGVLAGEEGMMLGAKRFAADLVAGAIPGVGTVDGVIVCEPEGGEVCPVAKGALRLAVRFTGAMAHGAMPWMGRNPLPAIGSMLAAIADTERVLRATYGEHPLLGPICLTPTVLRAGELDQINVMPAHATLAIDVRTTPQVEHARLVADLADTASRIARASGLTAELTVIDDRPPVNTSPDHPVVQAMLAGHLAATGRPAVIGGVPGATDGTILTRDAGLATVVYGPGGKWIAHQADEHVAVADIITSTRAYIAAARHFLRGAPDGGEPLDTTDSGGH</sequence>
<keyword evidence="3" id="KW-0378">Hydrolase</keyword>
<evidence type="ECO:0000313" key="7">
    <source>
        <dbReference type="EMBL" id="ACV78694.1"/>
    </source>
</evidence>
<dbReference type="PROSITE" id="PS00759">
    <property type="entry name" value="ARGE_DAPE_CPG2_2"/>
    <property type="match status" value="1"/>
</dbReference>
<dbReference type="eggNOG" id="COG0624">
    <property type="taxonomic scope" value="Bacteria"/>
</dbReference>
<gene>
    <name evidence="7" type="ordered locus">Namu_2318</name>
</gene>
<dbReference type="EMBL" id="CP001737">
    <property type="protein sequence ID" value="ACV78694.1"/>
    <property type="molecule type" value="Genomic_DNA"/>
</dbReference>
<dbReference type="Pfam" id="PF01546">
    <property type="entry name" value="Peptidase_M20"/>
    <property type="match status" value="1"/>
</dbReference>
<dbReference type="Gene3D" id="3.30.70.360">
    <property type="match status" value="1"/>
</dbReference>
<dbReference type="InterPro" id="IPR002933">
    <property type="entry name" value="Peptidase_M20"/>
</dbReference>
<evidence type="ECO:0000256" key="3">
    <source>
        <dbReference type="ARBA" id="ARBA00022801"/>
    </source>
</evidence>
<evidence type="ECO:0000256" key="1">
    <source>
        <dbReference type="ARBA" id="ARBA00001947"/>
    </source>
</evidence>
<dbReference type="SUPFAM" id="SSF55031">
    <property type="entry name" value="Bacterial exopeptidase dimerisation domain"/>
    <property type="match status" value="1"/>
</dbReference>
<dbReference type="InterPro" id="IPR001261">
    <property type="entry name" value="ArgE/DapE_CS"/>
</dbReference>
<dbReference type="AlphaFoldDB" id="C8XKD2"/>
<feature type="compositionally biased region" description="Basic and acidic residues" evidence="5">
    <location>
        <begin position="27"/>
        <end position="40"/>
    </location>
</feature>
<evidence type="ECO:0000256" key="5">
    <source>
        <dbReference type="SAM" id="MobiDB-lite"/>
    </source>
</evidence>
<keyword evidence="4" id="KW-0862">Zinc</keyword>
<dbReference type="RefSeq" id="WP_015747584.1">
    <property type="nucleotide sequence ID" value="NC_013235.1"/>
</dbReference>
<dbReference type="GO" id="GO:0016787">
    <property type="term" value="F:hydrolase activity"/>
    <property type="evidence" value="ECO:0007669"/>
    <property type="project" value="UniProtKB-KW"/>
</dbReference>
<dbReference type="InterPro" id="IPR050072">
    <property type="entry name" value="Peptidase_M20A"/>
</dbReference>
<dbReference type="SUPFAM" id="SSF53187">
    <property type="entry name" value="Zn-dependent exopeptidases"/>
    <property type="match status" value="1"/>
</dbReference>
<reference evidence="8" key="1">
    <citation type="submission" date="2009-09" db="EMBL/GenBank/DDBJ databases">
        <title>The complete genome of Nakamurella multipartita DSM 44233.</title>
        <authorList>
            <consortium name="US DOE Joint Genome Institute (JGI-PGF)"/>
            <person name="Lucas S."/>
            <person name="Copeland A."/>
            <person name="Lapidus A."/>
            <person name="Glavina del Rio T."/>
            <person name="Dalin E."/>
            <person name="Tice H."/>
            <person name="Bruce D."/>
            <person name="Goodwin L."/>
            <person name="Pitluck S."/>
            <person name="Kyrpides N."/>
            <person name="Mavromatis K."/>
            <person name="Ivanova N."/>
            <person name="Ovchinnikova G."/>
            <person name="Sims D."/>
            <person name="Meincke L."/>
            <person name="Brettin T."/>
            <person name="Detter J.C."/>
            <person name="Han C."/>
            <person name="Larimer F."/>
            <person name="Land M."/>
            <person name="Hauser L."/>
            <person name="Markowitz V."/>
            <person name="Cheng J.-F."/>
            <person name="Hugenholtz P."/>
            <person name="Woyke T."/>
            <person name="Wu D."/>
            <person name="Klenk H.-P."/>
            <person name="Eisen J.A."/>
        </authorList>
    </citation>
    <scope>NUCLEOTIDE SEQUENCE [LARGE SCALE GENOMIC DNA]</scope>
    <source>
        <strain evidence="8">ATCC 700099 / DSM 44233 / CIP 104796 / JCM 9543 / NBRC 105858 / Y-104</strain>
    </source>
</reference>
<dbReference type="PANTHER" id="PTHR43808:SF32">
    <property type="entry name" value="ARGE_DAPE-RELATED DEACYLASE"/>
    <property type="match status" value="1"/>
</dbReference>
<dbReference type="InParanoid" id="C8XKD2"/>
<dbReference type="Gene3D" id="3.40.630.10">
    <property type="entry name" value="Zn peptidases"/>
    <property type="match status" value="1"/>
</dbReference>
<dbReference type="KEGG" id="nml:Namu_2318"/>
<dbReference type="PANTHER" id="PTHR43808">
    <property type="entry name" value="ACETYLORNITHINE DEACETYLASE"/>
    <property type="match status" value="1"/>
</dbReference>
<evidence type="ECO:0000259" key="6">
    <source>
        <dbReference type="Pfam" id="PF07687"/>
    </source>
</evidence>
<comment type="cofactor">
    <cofactor evidence="1">
        <name>Zn(2+)</name>
        <dbReference type="ChEBI" id="CHEBI:29105"/>
    </cofactor>
</comment>